<dbReference type="InterPro" id="IPR029056">
    <property type="entry name" value="Ribokinase-like"/>
</dbReference>
<evidence type="ECO:0000256" key="2">
    <source>
        <dbReference type="ARBA" id="ARBA00022679"/>
    </source>
</evidence>
<dbReference type="Proteomes" id="UP000284379">
    <property type="component" value="Unassembled WGS sequence"/>
</dbReference>
<comment type="similarity">
    <text evidence="1">Belongs to the carbohydrate kinase PfkB family.</text>
</comment>
<dbReference type="Pfam" id="PF00294">
    <property type="entry name" value="PfkB"/>
    <property type="match status" value="1"/>
</dbReference>
<dbReference type="CDD" id="cd01167">
    <property type="entry name" value="bac_FRK"/>
    <property type="match status" value="1"/>
</dbReference>
<dbReference type="SUPFAM" id="SSF53613">
    <property type="entry name" value="Ribokinase-like"/>
    <property type="match status" value="1"/>
</dbReference>
<dbReference type="InterPro" id="IPR002173">
    <property type="entry name" value="Carboh/pur_kinase_PfkB_CS"/>
</dbReference>
<dbReference type="GO" id="GO:0016301">
    <property type="term" value="F:kinase activity"/>
    <property type="evidence" value="ECO:0007669"/>
    <property type="project" value="UniProtKB-KW"/>
</dbReference>
<dbReference type="AlphaFoldDB" id="A0A413VRV3"/>
<evidence type="ECO:0000313" key="5">
    <source>
        <dbReference type="EMBL" id="RHB36380.1"/>
    </source>
</evidence>
<reference evidence="5 6" key="1">
    <citation type="submission" date="2018-08" db="EMBL/GenBank/DDBJ databases">
        <title>A genome reference for cultivated species of the human gut microbiota.</title>
        <authorList>
            <person name="Zou Y."/>
            <person name="Xue W."/>
            <person name="Luo G."/>
        </authorList>
    </citation>
    <scope>NUCLEOTIDE SEQUENCE [LARGE SCALE GENOMIC DNA]</scope>
    <source>
        <strain evidence="5 6">AM40-30BH</strain>
    </source>
</reference>
<dbReference type="PROSITE" id="PS00584">
    <property type="entry name" value="PFKB_KINASES_2"/>
    <property type="match status" value="1"/>
</dbReference>
<comment type="caution">
    <text evidence="5">The sequence shown here is derived from an EMBL/GenBank/DDBJ whole genome shotgun (WGS) entry which is preliminary data.</text>
</comment>
<evidence type="ECO:0000313" key="6">
    <source>
        <dbReference type="Proteomes" id="UP000284379"/>
    </source>
</evidence>
<keyword evidence="2" id="KW-0808">Transferase</keyword>
<dbReference type="PANTHER" id="PTHR43085">
    <property type="entry name" value="HEXOKINASE FAMILY MEMBER"/>
    <property type="match status" value="1"/>
</dbReference>
<dbReference type="EMBL" id="QSGO01000004">
    <property type="protein sequence ID" value="RHB36380.1"/>
    <property type="molecule type" value="Genomic_DNA"/>
</dbReference>
<proteinExistence type="inferred from homology"/>
<keyword evidence="3 5" id="KW-0418">Kinase</keyword>
<accession>A0A413VRV3</accession>
<organism evidence="5 6">
    <name type="scientific">Bacteroides nordii</name>
    <dbReference type="NCBI Taxonomy" id="291645"/>
    <lineage>
        <taxon>Bacteria</taxon>
        <taxon>Pseudomonadati</taxon>
        <taxon>Bacteroidota</taxon>
        <taxon>Bacteroidia</taxon>
        <taxon>Bacteroidales</taxon>
        <taxon>Bacteroidaceae</taxon>
        <taxon>Bacteroides</taxon>
    </lineage>
</organism>
<evidence type="ECO:0000259" key="4">
    <source>
        <dbReference type="Pfam" id="PF00294"/>
    </source>
</evidence>
<dbReference type="PANTHER" id="PTHR43085:SF57">
    <property type="entry name" value="CARBOHYDRATE KINASE PFKB DOMAIN-CONTAINING PROTEIN"/>
    <property type="match status" value="1"/>
</dbReference>
<feature type="domain" description="Carbohydrate kinase PfkB" evidence="4">
    <location>
        <begin position="25"/>
        <end position="294"/>
    </location>
</feature>
<evidence type="ECO:0000256" key="1">
    <source>
        <dbReference type="ARBA" id="ARBA00010688"/>
    </source>
</evidence>
<dbReference type="InterPro" id="IPR050306">
    <property type="entry name" value="PfkB_Carbo_kinase"/>
</dbReference>
<name>A0A413VRV3_9BACE</name>
<sequence>MRKVIGIGETILDVIFEGNRPSAAVPGGSVFNGIVSLRRTGINVCFISETGNDRVGNIILQFMQDNGLPTEHVNVFPDGKSPVSLAFLNERNDAEYIFYKDYPKQRLDVLFPEIHEDDIVVIGSYYALNPVLREKIVELLETAKEKKAIIYYDPNFRSSHKNEAMKLASTIIENLEYADIVRGSIEDFFYMYGLNDTDKIYKDKIQFYCPNFICTAGAEQIALRTKNFRKDYPIEPLNAVSTIGAGDNFNAGLIYGMLKYDVRYRDLNGLNEEIWDKIIGYGKAFAAEVCKSFNNSVSKEFAEKLIEK</sequence>
<dbReference type="Gene3D" id="3.40.1190.20">
    <property type="match status" value="1"/>
</dbReference>
<protein>
    <submittedName>
        <fullName evidence="5">Carbohydrate kinase</fullName>
    </submittedName>
</protein>
<dbReference type="InterPro" id="IPR011611">
    <property type="entry name" value="PfkB_dom"/>
</dbReference>
<dbReference type="RefSeq" id="WP_007483268.1">
    <property type="nucleotide sequence ID" value="NZ_CABJFV010000004.1"/>
</dbReference>
<gene>
    <name evidence="5" type="ORF">DW888_07005</name>
</gene>
<evidence type="ECO:0000256" key="3">
    <source>
        <dbReference type="ARBA" id="ARBA00022777"/>
    </source>
</evidence>